<protein>
    <submittedName>
        <fullName evidence="8">DMT family transporter</fullName>
    </submittedName>
</protein>
<comment type="caution">
    <text evidence="8">The sequence shown here is derived from an EMBL/GenBank/DDBJ whole genome shotgun (WGS) entry which is preliminary data.</text>
</comment>
<keyword evidence="4 6" id="KW-1133">Transmembrane helix</keyword>
<feature type="transmembrane region" description="Helical" evidence="6">
    <location>
        <begin position="148"/>
        <end position="168"/>
    </location>
</feature>
<dbReference type="Pfam" id="PF00892">
    <property type="entry name" value="EamA"/>
    <property type="match status" value="2"/>
</dbReference>
<feature type="transmembrane region" description="Helical" evidence="6">
    <location>
        <begin position="123"/>
        <end position="142"/>
    </location>
</feature>
<dbReference type="Proteomes" id="UP001596022">
    <property type="component" value="Unassembled WGS sequence"/>
</dbReference>
<dbReference type="InterPro" id="IPR037185">
    <property type="entry name" value="EmrE-like"/>
</dbReference>
<comment type="subcellular location">
    <subcellularLocation>
        <location evidence="1">Endomembrane system</location>
        <topology evidence="1">Multi-pass membrane protein</topology>
    </subcellularLocation>
</comment>
<feature type="transmembrane region" description="Helical" evidence="6">
    <location>
        <begin position="12"/>
        <end position="30"/>
    </location>
</feature>
<evidence type="ECO:0000256" key="4">
    <source>
        <dbReference type="ARBA" id="ARBA00022989"/>
    </source>
</evidence>
<feature type="transmembrane region" description="Helical" evidence="6">
    <location>
        <begin position="180"/>
        <end position="199"/>
    </location>
</feature>
<evidence type="ECO:0000313" key="9">
    <source>
        <dbReference type="Proteomes" id="UP001596022"/>
    </source>
</evidence>
<comment type="similarity">
    <text evidence="2">Belongs to the EamA transporter family.</text>
</comment>
<feature type="transmembrane region" description="Helical" evidence="6">
    <location>
        <begin position="214"/>
        <end position="232"/>
    </location>
</feature>
<dbReference type="InterPro" id="IPR050638">
    <property type="entry name" value="AA-Vitamin_Transporters"/>
</dbReference>
<gene>
    <name evidence="8" type="ORF">ACFO4N_12850</name>
</gene>
<feature type="transmembrane region" description="Helical" evidence="6">
    <location>
        <begin position="68"/>
        <end position="89"/>
    </location>
</feature>
<keyword evidence="3 6" id="KW-0812">Transmembrane</keyword>
<feature type="domain" description="EamA" evidence="7">
    <location>
        <begin position="12"/>
        <end position="140"/>
    </location>
</feature>
<keyword evidence="5 6" id="KW-0472">Membrane</keyword>
<evidence type="ECO:0000256" key="2">
    <source>
        <dbReference type="ARBA" id="ARBA00007362"/>
    </source>
</evidence>
<reference evidence="9" key="1">
    <citation type="journal article" date="2019" name="Int. J. Syst. Evol. Microbiol.">
        <title>The Global Catalogue of Microorganisms (GCM) 10K type strain sequencing project: providing services to taxonomists for standard genome sequencing and annotation.</title>
        <authorList>
            <consortium name="The Broad Institute Genomics Platform"/>
            <consortium name="The Broad Institute Genome Sequencing Center for Infectious Disease"/>
            <person name="Wu L."/>
            <person name="Ma J."/>
        </authorList>
    </citation>
    <scope>NUCLEOTIDE SEQUENCE [LARGE SCALE GENOMIC DNA]</scope>
    <source>
        <strain evidence="9">CGMCC 1.16306</strain>
    </source>
</reference>
<feature type="transmembrane region" description="Helical" evidence="6">
    <location>
        <begin position="269"/>
        <end position="288"/>
    </location>
</feature>
<feature type="domain" description="EamA" evidence="7">
    <location>
        <begin position="152"/>
        <end position="286"/>
    </location>
</feature>
<name>A0ABV9GNQ5_9BACL</name>
<dbReference type="PANTHER" id="PTHR32322:SF2">
    <property type="entry name" value="EAMA DOMAIN-CONTAINING PROTEIN"/>
    <property type="match status" value="1"/>
</dbReference>
<dbReference type="InterPro" id="IPR000620">
    <property type="entry name" value="EamA_dom"/>
</dbReference>
<dbReference type="PANTHER" id="PTHR32322">
    <property type="entry name" value="INNER MEMBRANE TRANSPORTER"/>
    <property type="match status" value="1"/>
</dbReference>
<accession>A0ABV9GNQ5</accession>
<keyword evidence="9" id="KW-1185">Reference proteome</keyword>
<organism evidence="8 9">
    <name type="scientific">Camelliibacillus cellulosilyticus</name>
    <dbReference type="NCBI Taxonomy" id="2174486"/>
    <lineage>
        <taxon>Bacteria</taxon>
        <taxon>Bacillati</taxon>
        <taxon>Bacillota</taxon>
        <taxon>Bacilli</taxon>
        <taxon>Bacillales</taxon>
        <taxon>Sporolactobacillaceae</taxon>
        <taxon>Camelliibacillus</taxon>
    </lineage>
</organism>
<dbReference type="SUPFAM" id="SSF103481">
    <property type="entry name" value="Multidrug resistance efflux transporter EmrE"/>
    <property type="match status" value="2"/>
</dbReference>
<evidence type="ECO:0000256" key="3">
    <source>
        <dbReference type="ARBA" id="ARBA00022692"/>
    </source>
</evidence>
<dbReference type="RefSeq" id="WP_376846697.1">
    <property type="nucleotide sequence ID" value="NZ_JBHSFW010000010.1"/>
</dbReference>
<feature type="transmembrane region" description="Helical" evidence="6">
    <location>
        <begin position="244"/>
        <end position="263"/>
    </location>
</feature>
<proteinExistence type="inferred from homology"/>
<evidence type="ECO:0000256" key="5">
    <source>
        <dbReference type="ARBA" id="ARBA00023136"/>
    </source>
</evidence>
<sequence>MSRKGPLFNPYVAVLFATLSISTSAIWVRLSSAPAAVIAFYRLFFTILLMTPFLYQHVKAFRAIKLKNLLWCAFAGVSLAFHFILWFVSLEYTSVASSVVLVTLQPLFAFAGSLLLFKEKLHFGALVGAGSAIFGSFLISWGDFGVSRAALFGDLLALAACLMITVYLMVGQSVRRDMNLFTYTYLVYAFATVTLFIYVLCSREPFVPYPAQDWIMFMLLAVFPTLLGHSIFNWSVKWVGVNTLSMSILGEPVGAAILAYFLFHEALHPMQIIGSLIILSGIFIYLRLESRQKAKQRLSYSENA</sequence>
<evidence type="ECO:0000256" key="1">
    <source>
        <dbReference type="ARBA" id="ARBA00004127"/>
    </source>
</evidence>
<dbReference type="EMBL" id="JBHSFW010000010">
    <property type="protein sequence ID" value="MFC4619603.1"/>
    <property type="molecule type" value="Genomic_DNA"/>
</dbReference>
<evidence type="ECO:0000259" key="7">
    <source>
        <dbReference type="Pfam" id="PF00892"/>
    </source>
</evidence>
<feature type="transmembrane region" description="Helical" evidence="6">
    <location>
        <begin position="95"/>
        <end position="116"/>
    </location>
</feature>
<feature type="transmembrane region" description="Helical" evidence="6">
    <location>
        <begin position="36"/>
        <end position="56"/>
    </location>
</feature>
<evidence type="ECO:0000256" key="6">
    <source>
        <dbReference type="SAM" id="Phobius"/>
    </source>
</evidence>
<evidence type="ECO:0000313" key="8">
    <source>
        <dbReference type="EMBL" id="MFC4619603.1"/>
    </source>
</evidence>